<evidence type="ECO:0000313" key="2">
    <source>
        <dbReference type="EMBL" id="CAF0827967.1"/>
    </source>
</evidence>
<organism evidence="3 4">
    <name type="scientific">Didymodactylos carnosus</name>
    <dbReference type="NCBI Taxonomy" id="1234261"/>
    <lineage>
        <taxon>Eukaryota</taxon>
        <taxon>Metazoa</taxon>
        <taxon>Spiralia</taxon>
        <taxon>Gnathifera</taxon>
        <taxon>Rotifera</taxon>
        <taxon>Eurotatoria</taxon>
        <taxon>Bdelloidea</taxon>
        <taxon>Philodinida</taxon>
        <taxon>Philodinidae</taxon>
        <taxon>Didymodactylos</taxon>
    </lineage>
</organism>
<dbReference type="EMBL" id="CAJNOK010001746">
    <property type="protein sequence ID" value="CAF0827967.1"/>
    <property type="molecule type" value="Genomic_DNA"/>
</dbReference>
<dbReference type="InterPro" id="IPR013083">
    <property type="entry name" value="Znf_RING/FYVE/PHD"/>
</dbReference>
<feature type="domain" description="U-box" evidence="1">
    <location>
        <begin position="6"/>
        <end position="69"/>
    </location>
</feature>
<gene>
    <name evidence="2" type="ORF">OVA965_LOCUS5994</name>
    <name evidence="3" type="ORF">TMI583_LOCUS5990</name>
</gene>
<evidence type="ECO:0000313" key="4">
    <source>
        <dbReference type="Proteomes" id="UP000682733"/>
    </source>
</evidence>
<evidence type="ECO:0000259" key="1">
    <source>
        <dbReference type="SMART" id="SM00504"/>
    </source>
</evidence>
<dbReference type="Pfam" id="PF04564">
    <property type="entry name" value="U-box"/>
    <property type="match status" value="1"/>
</dbReference>
<accession>A0A8S2H7R1</accession>
<dbReference type="EMBL" id="CAJOBA010001746">
    <property type="protein sequence ID" value="CAF3612447.1"/>
    <property type="molecule type" value="Genomic_DNA"/>
</dbReference>
<dbReference type="CDD" id="cd16655">
    <property type="entry name" value="RING-Ubox_WDSUB1-like"/>
    <property type="match status" value="1"/>
</dbReference>
<dbReference type="Proteomes" id="UP000682733">
    <property type="component" value="Unassembled WGS sequence"/>
</dbReference>
<proteinExistence type="predicted"/>
<comment type="caution">
    <text evidence="3">The sequence shown here is derived from an EMBL/GenBank/DDBJ whole genome shotgun (WGS) entry which is preliminary data.</text>
</comment>
<reference evidence="3" key="1">
    <citation type="submission" date="2021-02" db="EMBL/GenBank/DDBJ databases">
        <authorList>
            <person name="Nowell W R."/>
        </authorList>
    </citation>
    <scope>NUCLEOTIDE SEQUENCE</scope>
</reference>
<dbReference type="SUPFAM" id="SSF57850">
    <property type="entry name" value="RING/U-box"/>
    <property type="match status" value="1"/>
</dbReference>
<sequence length="330" mass="38370">MSDLAPLCCPLTRELYRDPVIAEDGNTYEKKAIITWLLDGNCTGPVSETPITIVGLRPNFAFQQGIPKRDIPAIGRIRFFQKSNITGKLENIYYLFLPMKMQSLTKITSTVYEAVNRTYAISEHKVPVLEISIYRACGKWRHRKRVTEAIYYVFIRTIGSDSPVFVTEEEMYVDDFKNKSMMPVDDLDRTNIRLYKKVIDFKLTDVAFPELMTAIEQSYLHELGWCYKTLPNKTAIDLYSRSILLKGDNGMVLEIWPPNHQSKLIQHLANTHGIIRILHNKLLIEFHPYLSINSNQKPFLKQPCEQYEVMYIKPDLNQIYRLINRLIISI</sequence>
<dbReference type="SMART" id="SM00504">
    <property type="entry name" value="Ubox"/>
    <property type="match status" value="1"/>
</dbReference>
<dbReference type="InterPro" id="IPR052085">
    <property type="entry name" value="WD-SAM-U-box"/>
</dbReference>
<dbReference type="PANTHER" id="PTHR46573:SF1">
    <property type="entry name" value="WD REPEAT, SAM AND U-BOX DOMAIN-CONTAINING PROTEIN 1"/>
    <property type="match status" value="1"/>
</dbReference>
<dbReference type="Proteomes" id="UP000677228">
    <property type="component" value="Unassembled WGS sequence"/>
</dbReference>
<dbReference type="AlphaFoldDB" id="A0A8S2H7R1"/>
<dbReference type="Gene3D" id="3.30.40.10">
    <property type="entry name" value="Zinc/RING finger domain, C3HC4 (zinc finger)"/>
    <property type="match status" value="1"/>
</dbReference>
<dbReference type="InterPro" id="IPR003613">
    <property type="entry name" value="Ubox_domain"/>
</dbReference>
<dbReference type="PANTHER" id="PTHR46573">
    <property type="entry name" value="WD REPEAT, SAM AND U-BOX DOMAIN-CONTAINING PROTEIN 1"/>
    <property type="match status" value="1"/>
</dbReference>
<dbReference type="GO" id="GO:0004842">
    <property type="term" value="F:ubiquitin-protein transferase activity"/>
    <property type="evidence" value="ECO:0007669"/>
    <property type="project" value="InterPro"/>
</dbReference>
<evidence type="ECO:0000313" key="3">
    <source>
        <dbReference type="EMBL" id="CAF3612447.1"/>
    </source>
</evidence>
<protein>
    <recommendedName>
        <fullName evidence="1">U-box domain-containing protein</fullName>
    </recommendedName>
</protein>
<dbReference type="GO" id="GO:0016567">
    <property type="term" value="P:protein ubiquitination"/>
    <property type="evidence" value="ECO:0007669"/>
    <property type="project" value="InterPro"/>
</dbReference>
<name>A0A8S2H7R1_9BILA</name>